<dbReference type="Proteomes" id="UP000234460">
    <property type="component" value="Chromosome LMANV2"/>
</dbReference>
<organism evidence="1 2">
    <name type="scientific">Leptospira interrogans serovar Manilae</name>
    <dbReference type="NCBI Taxonomy" id="214675"/>
    <lineage>
        <taxon>Bacteria</taxon>
        <taxon>Pseudomonadati</taxon>
        <taxon>Spirochaetota</taxon>
        <taxon>Spirochaetia</taxon>
        <taxon>Leptospirales</taxon>
        <taxon>Leptospiraceae</taxon>
        <taxon>Leptospira</taxon>
    </lineage>
</organism>
<gene>
    <name evidence="1" type="ORF">LMANV2_370022</name>
</gene>
<dbReference type="AlphaFoldDB" id="A0AAQ1NZB0"/>
<protein>
    <submittedName>
        <fullName evidence="1">Uncharacterized protein</fullName>
    </submittedName>
</protein>
<proteinExistence type="predicted"/>
<accession>A0AAQ1NZB0</accession>
<comment type="caution">
    <text evidence="1">The sequence shown here is derived from an EMBL/GenBank/DDBJ whole genome shotgun (WGS) entry which is preliminary data.</text>
</comment>
<dbReference type="EMBL" id="OEJX01000031">
    <property type="protein sequence ID" value="SOR61961.1"/>
    <property type="molecule type" value="Genomic_DNA"/>
</dbReference>
<evidence type="ECO:0000313" key="2">
    <source>
        <dbReference type="Proteomes" id="UP000234460"/>
    </source>
</evidence>
<reference evidence="1 2" key="1">
    <citation type="submission" date="2017-11" db="EMBL/GenBank/DDBJ databases">
        <authorList>
            <person name="Lechat P."/>
        </authorList>
    </citation>
    <scope>NUCLEOTIDE SEQUENCE [LARGE SCALE GENOMIC DNA]</scope>
    <source>
        <strain evidence="1">L495</strain>
    </source>
</reference>
<evidence type="ECO:0000313" key="1">
    <source>
        <dbReference type="EMBL" id="SOR61961.1"/>
    </source>
</evidence>
<sequence>MVNDDVLPTKLKSKTIRFQQNPRLNLGFFIRLDSFVQDK</sequence>
<name>A0AAQ1NZB0_LEPIR</name>